<evidence type="ECO:0000256" key="1">
    <source>
        <dbReference type="ARBA" id="ARBA00013247"/>
    </source>
</evidence>
<keyword evidence="5 11" id="KW-0418">Kinase</keyword>
<evidence type="ECO:0000256" key="3">
    <source>
        <dbReference type="ARBA" id="ARBA00022727"/>
    </source>
</evidence>
<dbReference type="GO" id="GO:0002189">
    <property type="term" value="C:ribose phosphate diphosphokinase complex"/>
    <property type="evidence" value="ECO:0007669"/>
    <property type="project" value="TreeGrafter"/>
</dbReference>
<dbReference type="Pfam" id="PF00156">
    <property type="entry name" value="Pribosyltran"/>
    <property type="match status" value="1"/>
</dbReference>
<dbReference type="PANTHER" id="PTHR10210:SF32">
    <property type="entry name" value="RIBOSE-PHOSPHATE PYROPHOSPHOKINASE 2"/>
    <property type="match status" value="1"/>
</dbReference>
<dbReference type="SMART" id="SM01400">
    <property type="entry name" value="Pribosyltran_N"/>
    <property type="match status" value="1"/>
</dbReference>
<keyword evidence="6" id="KW-0067">ATP-binding</keyword>
<dbReference type="PANTHER" id="PTHR10210">
    <property type="entry name" value="RIBOSE-PHOSPHATE DIPHOSPHOKINASE FAMILY MEMBER"/>
    <property type="match status" value="1"/>
</dbReference>
<dbReference type="EMBL" id="WNLA01000002">
    <property type="protein sequence ID" value="MTW01728.1"/>
    <property type="molecule type" value="Genomic_DNA"/>
</dbReference>
<comment type="similarity">
    <text evidence="8">Belongs to the ribose-phosphate pyrophosphokinase family.</text>
</comment>
<sequence>MKPLLFALPDAQGWVEGLAAAWDGETAELDMHYFPDGECCPRFGANVQGRAVVLAASLAASGADTPGSRLFALYLAASVARELGAASVGLVLPYLPYMRQDARFAPGQGITALHVGRLLSGCADWLATVDPHLHRYSSLSQPYSLAAVTAASAPAIARWVAANVARPVIVGPDQESAQWVEHVAQLAHCPSVVLRKQRHGDRSVTVAPEQPGWGAMDGCTPVLVDDIASSGHTLAEAVGALRAAGFAPPVCVVVHALFAGDALDVLRAAGPSIIASCNTAPHATNRIDVIPALAEAARDLWKQGGIV</sequence>
<keyword evidence="2 11" id="KW-0808">Transferase</keyword>
<dbReference type="AlphaFoldDB" id="A0A6L6PXR0"/>
<evidence type="ECO:0000313" key="11">
    <source>
        <dbReference type="EMBL" id="MTW01728.1"/>
    </source>
</evidence>
<keyword evidence="12" id="KW-1185">Reference proteome</keyword>
<dbReference type="GO" id="GO:0005524">
    <property type="term" value="F:ATP binding"/>
    <property type="evidence" value="ECO:0007669"/>
    <property type="project" value="UniProtKB-KW"/>
</dbReference>
<evidence type="ECO:0000259" key="9">
    <source>
        <dbReference type="Pfam" id="PF00156"/>
    </source>
</evidence>
<dbReference type="NCBIfam" id="NF005537">
    <property type="entry name" value="PRK07199.1"/>
    <property type="match status" value="1"/>
</dbReference>
<dbReference type="GO" id="GO:0016301">
    <property type="term" value="F:kinase activity"/>
    <property type="evidence" value="ECO:0007669"/>
    <property type="project" value="UniProtKB-KW"/>
</dbReference>
<feature type="domain" description="Ribose-phosphate pyrophosphokinase N-terminal" evidence="10">
    <location>
        <begin position="13"/>
        <end position="120"/>
    </location>
</feature>
<organism evidence="11 12">
    <name type="scientific">Pseudoduganella ginsengisoli</name>
    <dbReference type="NCBI Taxonomy" id="1462440"/>
    <lineage>
        <taxon>Bacteria</taxon>
        <taxon>Pseudomonadati</taxon>
        <taxon>Pseudomonadota</taxon>
        <taxon>Betaproteobacteria</taxon>
        <taxon>Burkholderiales</taxon>
        <taxon>Oxalobacteraceae</taxon>
        <taxon>Telluria group</taxon>
        <taxon>Pseudoduganella</taxon>
    </lineage>
</organism>
<dbReference type="InterPro" id="IPR029099">
    <property type="entry name" value="Pribosyltran_N"/>
</dbReference>
<dbReference type="GO" id="GO:0006015">
    <property type="term" value="P:5-phosphoribose 1-diphosphate biosynthetic process"/>
    <property type="evidence" value="ECO:0007669"/>
    <property type="project" value="TreeGrafter"/>
</dbReference>
<evidence type="ECO:0000256" key="8">
    <source>
        <dbReference type="RuleBase" id="RU004324"/>
    </source>
</evidence>
<dbReference type="GO" id="GO:0000287">
    <property type="term" value="F:magnesium ion binding"/>
    <property type="evidence" value="ECO:0007669"/>
    <property type="project" value="InterPro"/>
</dbReference>
<reference evidence="11 12" key="1">
    <citation type="submission" date="2019-11" db="EMBL/GenBank/DDBJ databases">
        <title>Type strains purchased from KCTC, JCM and DSMZ.</title>
        <authorList>
            <person name="Lu H."/>
        </authorList>
    </citation>
    <scope>NUCLEOTIDE SEQUENCE [LARGE SCALE GENOMIC DNA]</scope>
    <source>
        <strain evidence="11 12">KCTC 42409</strain>
    </source>
</reference>
<dbReference type="Gene3D" id="3.40.50.2020">
    <property type="match status" value="2"/>
</dbReference>
<keyword evidence="4" id="KW-0547">Nucleotide-binding</keyword>
<dbReference type="OrthoDB" id="324294at2"/>
<dbReference type="Proteomes" id="UP000484015">
    <property type="component" value="Unassembled WGS sequence"/>
</dbReference>
<dbReference type="InterPro" id="IPR005946">
    <property type="entry name" value="Rib-P_diPkinase"/>
</dbReference>
<evidence type="ECO:0000256" key="5">
    <source>
        <dbReference type="ARBA" id="ARBA00022777"/>
    </source>
</evidence>
<evidence type="ECO:0000259" key="10">
    <source>
        <dbReference type="Pfam" id="PF13793"/>
    </source>
</evidence>
<name>A0A6L6PXR0_9BURK</name>
<evidence type="ECO:0000256" key="4">
    <source>
        <dbReference type="ARBA" id="ARBA00022741"/>
    </source>
</evidence>
<accession>A0A6L6PXR0</accession>
<dbReference type="InterPro" id="IPR029057">
    <property type="entry name" value="PRTase-like"/>
</dbReference>
<proteinExistence type="inferred from homology"/>
<dbReference type="EC" id="2.7.6.1" evidence="1"/>
<dbReference type="RefSeq" id="WP_155438102.1">
    <property type="nucleotide sequence ID" value="NZ_WNLA01000002.1"/>
</dbReference>
<dbReference type="InterPro" id="IPR000836">
    <property type="entry name" value="PRTase_dom"/>
</dbReference>
<dbReference type="GO" id="GO:0005737">
    <property type="term" value="C:cytoplasm"/>
    <property type="evidence" value="ECO:0007669"/>
    <property type="project" value="TreeGrafter"/>
</dbReference>
<comment type="catalytic activity">
    <reaction evidence="7">
        <text>D-ribose 5-phosphate + ATP = 5-phospho-alpha-D-ribose 1-diphosphate + AMP + H(+)</text>
        <dbReference type="Rhea" id="RHEA:15609"/>
        <dbReference type="ChEBI" id="CHEBI:15378"/>
        <dbReference type="ChEBI" id="CHEBI:30616"/>
        <dbReference type="ChEBI" id="CHEBI:58017"/>
        <dbReference type="ChEBI" id="CHEBI:78346"/>
        <dbReference type="ChEBI" id="CHEBI:456215"/>
        <dbReference type="EC" id="2.7.6.1"/>
    </reaction>
</comment>
<comment type="caution">
    <text evidence="11">The sequence shown here is derived from an EMBL/GenBank/DDBJ whole genome shotgun (WGS) entry which is preliminary data.</text>
</comment>
<evidence type="ECO:0000313" key="12">
    <source>
        <dbReference type="Proteomes" id="UP000484015"/>
    </source>
</evidence>
<dbReference type="CDD" id="cd06223">
    <property type="entry name" value="PRTases_typeI"/>
    <property type="match status" value="1"/>
</dbReference>
<keyword evidence="3 8" id="KW-0545">Nucleotide biosynthesis</keyword>
<gene>
    <name evidence="11" type="primary">prs</name>
    <name evidence="11" type="ORF">GM668_06450</name>
</gene>
<evidence type="ECO:0000256" key="2">
    <source>
        <dbReference type="ARBA" id="ARBA00022679"/>
    </source>
</evidence>
<evidence type="ECO:0000256" key="6">
    <source>
        <dbReference type="ARBA" id="ARBA00022840"/>
    </source>
</evidence>
<dbReference type="SUPFAM" id="SSF53271">
    <property type="entry name" value="PRTase-like"/>
    <property type="match status" value="2"/>
</dbReference>
<dbReference type="Pfam" id="PF13793">
    <property type="entry name" value="Pribosyltran_N"/>
    <property type="match status" value="1"/>
</dbReference>
<protein>
    <recommendedName>
        <fullName evidence="1">ribose-phosphate diphosphokinase</fullName>
        <ecNumber evidence="1">2.7.6.1</ecNumber>
    </recommendedName>
</protein>
<dbReference type="NCBIfam" id="TIGR01251">
    <property type="entry name" value="ribP_PPkin"/>
    <property type="match status" value="1"/>
</dbReference>
<evidence type="ECO:0000256" key="7">
    <source>
        <dbReference type="ARBA" id="ARBA00049535"/>
    </source>
</evidence>
<feature type="domain" description="Phosphoribosyltransferase" evidence="9">
    <location>
        <begin position="152"/>
        <end position="261"/>
    </location>
</feature>
<dbReference type="GO" id="GO:0006164">
    <property type="term" value="P:purine nucleotide biosynthetic process"/>
    <property type="evidence" value="ECO:0007669"/>
    <property type="project" value="TreeGrafter"/>
</dbReference>
<dbReference type="GO" id="GO:0004749">
    <property type="term" value="F:ribose phosphate diphosphokinase activity"/>
    <property type="evidence" value="ECO:0007669"/>
    <property type="project" value="UniProtKB-EC"/>
</dbReference>